<gene>
    <name evidence="3" type="ORF">Epro_1009</name>
</gene>
<dbReference type="GO" id="GO:0035269">
    <property type="term" value="P:protein O-linked glycosylation via mannose"/>
    <property type="evidence" value="ECO:0007669"/>
    <property type="project" value="TreeGrafter"/>
</dbReference>
<proteinExistence type="predicted"/>
<dbReference type="Gene3D" id="1.25.40.10">
    <property type="entry name" value="Tetratricopeptide repeat domain"/>
    <property type="match status" value="1"/>
</dbReference>
<keyword evidence="2" id="KW-0472">Membrane</keyword>
<dbReference type="InterPro" id="IPR052384">
    <property type="entry name" value="TMTC_O-mannosyltransferase"/>
</dbReference>
<dbReference type="RefSeq" id="WP_052570937.1">
    <property type="nucleotide sequence ID" value="NZ_CP009498.1"/>
</dbReference>
<dbReference type="Proteomes" id="UP000035337">
    <property type="component" value="Chromosome"/>
</dbReference>
<dbReference type="AlphaFoldDB" id="A0A0G3WJ83"/>
<dbReference type="STRING" id="1408281.Epro_1009"/>
<feature type="transmembrane region" description="Helical" evidence="2">
    <location>
        <begin position="262"/>
        <end position="281"/>
    </location>
</feature>
<feature type="transmembrane region" description="Helical" evidence="2">
    <location>
        <begin position="317"/>
        <end position="337"/>
    </location>
</feature>
<feature type="transmembrane region" description="Helical" evidence="2">
    <location>
        <begin position="155"/>
        <end position="172"/>
    </location>
</feature>
<dbReference type="InterPro" id="IPR011990">
    <property type="entry name" value="TPR-like_helical_dom_sf"/>
</dbReference>
<keyword evidence="2" id="KW-1133">Transmembrane helix</keyword>
<sequence>MENTNSGVSFLKKYQTILLAALVFAVAFLVYANTINYKLTDLDDENFIHNYAYKYQPASAFSEAFKQNVLFGGPTPYYRPVLSLSFVTSYKIAGQSESFAHFVNVLLHALCALLLFVFLRHYLFDDKISFLAAALFALHPLTIYTAAWIPGRNDSLFFINFILAFTFFIEYLNTKKFGFILLNALFTLLCFFTKESGLAVAFIFIFYYITHFKKYGKLDLKKSAICIALWIITMSIFWIARKAAMGPAGVQGLNLRPDNIRMFFDYYASAIFMTTPFRALYGTIEPYFYPLGIFAAGLTVFFAFFKKNKEQKYENFFWLTLPLIMLAPNLIGERLWFQGNRMYVPLFAIIILFFSFLQPYLKTKKTAAQTVIAVIFVIAVIGTLNGSAGFKNSLTFWNKMINESAYEHITAKKFRVTAYIKNGDTQTAAKEALYIAQISRFSDPEIMYLLGLAFLQNGNYKEAIQVYEMLISNGQMLIPPTYASLVLAYSYENNKQKAEYYFGELVKTLNASPNDALGYLQSYKAYLQSQKGQALRK</sequence>
<dbReference type="OrthoDB" id="9815847at2"/>
<feature type="transmembrane region" description="Helical" evidence="2">
    <location>
        <begin position="184"/>
        <end position="210"/>
    </location>
</feature>
<organism evidence="3 4">
    <name type="scientific">Endomicrobium proavitum</name>
    <dbReference type="NCBI Taxonomy" id="1408281"/>
    <lineage>
        <taxon>Bacteria</taxon>
        <taxon>Pseudomonadati</taxon>
        <taxon>Elusimicrobiota</taxon>
        <taxon>Endomicrobiia</taxon>
        <taxon>Endomicrobiales</taxon>
        <taxon>Endomicrobiaceae</taxon>
        <taxon>Endomicrobium</taxon>
    </lineage>
</organism>
<accession>A0A0G3WJ83</accession>
<dbReference type="SUPFAM" id="SSF48452">
    <property type="entry name" value="TPR-like"/>
    <property type="match status" value="1"/>
</dbReference>
<feature type="transmembrane region" description="Helical" evidence="2">
    <location>
        <begin position="368"/>
        <end position="390"/>
    </location>
</feature>
<evidence type="ECO:0000256" key="2">
    <source>
        <dbReference type="SAM" id="Phobius"/>
    </source>
</evidence>
<dbReference type="PROSITE" id="PS50005">
    <property type="entry name" value="TPR"/>
    <property type="match status" value="1"/>
</dbReference>
<feature type="repeat" description="TPR" evidence="1">
    <location>
        <begin position="444"/>
        <end position="477"/>
    </location>
</feature>
<dbReference type="PANTHER" id="PTHR44216">
    <property type="entry name" value="PROTEIN O-MANNOSYL-TRANSFERASE TMTC2"/>
    <property type="match status" value="1"/>
</dbReference>
<evidence type="ECO:0000256" key="1">
    <source>
        <dbReference type="PROSITE-ProRule" id="PRU00339"/>
    </source>
</evidence>
<feature type="transmembrane region" description="Helical" evidence="2">
    <location>
        <begin position="130"/>
        <end position="149"/>
    </location>
</feature>
<feature type="transmembrane region" description="Helical" evidence="2">
    <location>
        <begin position="287"/>
        <end position="305"/>
    </location>
</feature>
<dbReference type="GO" id="GO:0000030">
    <property type="term" value="F:mannosyltransferase activity"/>
    <property type="evidence" value="ECO:0007669"/>
    <property type="project" value="TreeGrafter"/>
</dbReference>
<protein>
    <submittedName>
        <fullName evidence="3">Uncharacterized protein</fullName>
    </submittedName>
</protein>
<keyword evidence="2" id="KW-0812">Transmembrane</keyword>
<dbReference type="PANTHER" id="PTHR44216:SF3">
    <property type="entry name" value="PROTEIN O-MANNOSYL-TRANSFERASE TMTC2"/>
    <property type="match status" value="1"/>
</dbReference>
<feature type="transmembrane region" description="Helical" evidence="2">
    <location>
        <begin position="222"/>
        <end position="241"/>
    </location>
</feature>
<keyword evidence="4" id="KW-1185">Reference proteome</keyword>
<reference evidence="3 4" key="1">
    <citation type="submission" date="2014-09" db="EMBL/GenBank/DDBJ databases">
        <title>Complete genome sequence of Endomicrobium proavitum.</title>
        <authorList>
            <person name="Zheng H."/>
        </authorList>
    </citation>
    <scope>NUCLEOTIDE SEQUENCE [LARGE SCALE GENOMIC DNA]</scope>
    <source>
        <strain evidence="3 4">Rsa215</strain>
    </source>
</reference>
<dbReference type="KEGG" id="epo:Epro_1009"/>
<feature type="transmembrane region" description="Helical" evidence="2">
    <location>
        <begin position="99"/>
        <end position="118"/>
    </location>
</feature>
<evidence type="ECO:0000313" key="4">
    <source>
        <dbReference type="Proteomes" id="UP000035337"/>
    </source>
</evidence>
<dbReference type="InterPro" id="IPR019734">
    <property type="entry name" value="TPR_rpt"/>
</dbReference>
<dbReference type="EMBL" id="CP009498">
    <property type="protein sequence ID" value="AKL98388.1"/>
    <property type="molecule type" value="Genomic_DNA"/>
</dbReference>
<name>A0A0G3WJ83_9BACT</name>
<feature type="transmembrane region" description="Helical" evidence="2">
    <location>
        <begin position="343"/>
        <end position="361"/>
    </location>
</feature>
<evidence type="ECO:0000313" key="3">
    <source>
        <dbReference type="EMBL" id="AKL98388.1"/>
    </source>
</evidence>
<keyword evidence="1" id="KW-0802">TPR repeat</keyword>